<sequence length="58" mass="6302">MYTEASIFSLFWVLAFVFGAMSLYGCTTNTDLSGVGNLLMTFVVGLIAALIINLYKEA</sequence>
<accession>A0A832SDV7</accession>
<protein>
    <submittedName>
        <fullName evidence="6">Uncharacterized protein</fullName>
    </submittedName>
</protein>
<evidence type="ECO:0000256" key="5">
    <source>
        <dbReference type="SAM" id="Phobius"/>
    </source>
</evidence>
<evidence type="ECO:0000256" key="1">
    <source>
        <dbReference type="ARBA" id="ARBA00004141"/>
    </source>
</evidence>
<dbReference type="Pfam" id="PF01027">
    <property type="entry name" value="Bax1-I"/>
    <property type="match status" value="1"/>
</dbReference>
<name>A0A832SDV7_9EURY</name>
<keyword evidence="4 5" id="KW-0472">Membrane</keyword>
<comment type="subcellular location">
    <subcellularLocation>
        <location evidence="1">Membrane</location>
        <topology evidence="1">Multi-pass membrane protein</topology>
    </subcellularLocation>
</comment>
<reference evidence="6" key="1">
    <citation type="journal article" date="2020" name="bioRxiv">
        <title>A rank-normalized archaeal taxonomy based on genome phylogeny resolves widespread incomplete and uneven classifications.</title>
        <authorList>
            <person name="Rinke C."/>
            <person name="Chuvochina M."/>
            <person name="Mussig A.J."/>
            <person name="Chaumeil P.-A."/>
            <person name="Waite D.W."/>
            <person name="Whitman W.B."/>
            <person name="Parks D.H."/>
            <person name="Hugenholtz P."/>
        </authorList>
    </citation>
    <scope>NUCLEOTIDE SEQUENCE</scope>
    <source>
        <strain evidence="6">UBA8876</strain>
    </source>
</reference>
<dbReference type="GO" id="GO:0016020">
    <property type="term" value="C:membrane"/>
    <property type="evidence" value="ECO:0007669"/>
    <property type="project" value="UniProtKB-SubCell"/>
</dbReference>
<evidence type="ECO:0000256" key="2">
    <source>
        <dbReference type="ARBA" id="ARBA00022692"/>
    </source>
</evidence>
<dbReference type="Proteomes" id="UP000600774">
    <property type="component" value="Unassembled WGS sequence"/>
</dbReference>
<keyword evidence="2 5" id="KW-0812">Transmembrane</keyword>
<evidence type="ECO:0000256" key="3">
    <source>
        <dbReference type="ARBA" id="ARBA00022989"/>
    </source>
</evidence>
<evidence type="ECO:0000313" key="6">
    <source>
        <dbReference type="EMBL" id="HIH95114.1"/>
    </source>
</evidence>
<dbReference type="GeneID" id="32154362"/>
<feature type="transmembrane region" description="Helical" evidence="5">
    <location>
        <begin position="38"/>
        <end position="55"/>
    </location>
</feature>
<dbReference type="InterPro" id="IPR006214">
    <property type="entry name" value="Bax_inhibitor_1-related"/>
</dbReference>
<dbReference type="EMBL" id="DUJU01000158">
    <property type="protein sequence ID" value="HIH95114.1"/>
    <property type="molecule type" value="Genomic_DNA"/>
</dbReference>
<comment type="caution">
    <text evidence="6">The sequence shown here is derived from an EMBL/GenBank/DDBJ whole genome shotgun (WGS) entry which is preliminary data.</text>
</comment>
<dbReference type="AlphaFoldDB" id="A0A832SDV7"/>
<keyword evidence="3 5" id="KW-1133">Transmembrane helix</keyword>
<evidence type="ECO:0000256" key="4">
    <source>
        <dbReference type="ARBA" id="ARBA00023136"/>
    </source>
</evidence>
<proteinExistence type="predicted"/>
<organism evidence="6 7">
    <name type="scientific">Methanosarcina acetivorans</name>
    <dbReference type="NCBI Taxonomy" id="2214"/>
    <lineage>
        <taxon>Archaea</taxon>
        <taxon>Methanobacteriati</taxon>
        <taxon>Methanobacteriota</taxon>
        <taxon>Stenosarchaea group</taxon>
        <taxon>Methanomicrobia</taxon>
        <taxon>Methanosarcinales</taxon>
        <taxon>Methanosarcinaceae</taxon>
        <taxon>Methanosarcina</taxon>
    </lineage>
</organism>
<evidence type="ECO:0000313" key="7">
    <source>
        <dbReference type="Proteomes" id="UP000600774"/>
    </source>
</evidence>
<gene>
    <name evidence="6" type="ORF">HA338_14210</name>
</gene>
<dbReference type="RefSeq" id="WP_083755864.1">
    <property type="nucleotide sequence ID" value="NZ_DUJU01000158.1"/>
</dbReference>